<evidence type="ECO:0000259" key="2">
    <source>
        <dbReference type="Pfam" id="PF14478"/>
    </source>
</evidence>
<evidence type="ECO:0000313" key="4">
    <source>
        <dbReference type="Proteomes" id="UP001056756"/>
    </source>
</evidence>
<evidence type="ECO:0000256" key="1">
    <source>
        <dbReference type="SAM" id="MobiDB-lite"/>
    </source>
</evidence>
<dbReference type="Proteomes" id="UP001056756">
    <property type="component" value="Chromosome"/>
</dbReference>
<dbReference type="Pfam" id="PF14478">
    <property type="entry name" value="DUF4430"/>
    <property type="match status" value="1"/>
</dbReference>
<name>A0A9J6ZDK8_9BACL</name>
<feature type="compositionally biased region" description="Polar residues" evidence="1">
    <location>
        <begin position="85"/>
        <end position="96"/>
    </location>
</feature>
<organism evidence="3 4">
    <name type="scientific">Candidatus Pristimantibacillus lignocellulolyticus</name>
    <dbReference type="NCBI Taxonomy" id="2994561"/>
    <lineage>
        <taxon>Bacteria</taxon>
        <taxon>Bacillati</taxon>
        <taxon>Bacillota</taxon>
        <taxon>Bacilli</taxon>
        <taxon>Bacillales</taxon>
        <taxon>Paenibacillaceae</taxon>
        <taxon>Candidatus Pristimantibacillus</taxon>
    </lineage>
</organism>
<feature type="compositionally biased region" description="Basic and acidic residues" evidence="1">
    <location>
        <begin position="148"/>
        <end position="157"/>
    </location>
</feature>
<dbReference type="EMBL" id="CP097899">
    <property type="protein sequence ID" value="URN94227.1"/>
    <property type="molecule type" value="Genomic_DNA"/>
</dbReference>
<dbReference type="KEGG" id="plig:NAG76_20770"/>
<gene>
    <name evidence="3" type="ORF">NAG76_20770</name>
</gene>
<reference evidence="3" key="1">
    <citation type="submission" date="2022-05" db="EMBL/GenBank/DDBJ databases">
        <title>Novel bacterial taxa in a minimal lignocellulolytic consortium and its capacity to transform plastics disclosed by genome-resolved metagenomics.</title>
        <authorList>
            <person name="Rodriguez C.A.D."/>
            <person name="Diaz-Garcia L."/>
            <person name="Herrera K."/>
            <person name="Tarazona N.A."/>
            <person name="Sproer C."/>
            <person name="Overmann J."/>
            <person name="Jimenez D.J."/>
        </authorList>
    </citation>
    <scope>NUCLEOTIDE SEQUENCE</scope>
    <source>
        <strain evidence="3">MAG5</strain>
    </source>
</reference>
<sequence length="319" mass="35392">MNRKKWLTAIVIVSILAVAFFWGGDFQKKTVTITDPLTEVADLNANVDIADGSSNMRDSELIIGDKEVNDALSTDGSNEKEDVTNESSTDSNSIEPNPTDAVENETKEVTGTEQQTKPVDAISSSTSTPTVKPTTTPVITPKATVSPEKTEKEKYETDPVPSGKPKPVEWQDVEIDKKKEFTVTLSVSAATILNNLNIFNEDKLEVLPKDGIIYAAKKVVFYEGESVFDVLLREMKANKIHMEFEMTPIYNSNYIQGINNIYEFDCGELSGWMYKVNDWFPNYGASRYTLQDGDIVEWVYTCDLGRDVGGYVATSGDSK</sequence>
<protein>
    <submittedName>
        <fullName evidence="3">DUF4430 domain-containing protein</fullName>
    </submittedName>
</protein>
<feature type="compositionally biased region" description="Low complexity" evidence="1">
    <location>
        <begin position="122"/>
        <end position="142"/>
    </location>
</feature>
<dbReference type="AlphaFoldDB" id="A0A9J6ZDK8"/>
<feature type="domain" description="Transcobalamin-like C-terminal" evidence="2">
    <location>
        <begin position="224"/>
        <end position="301"/>
    </location>
</feature>
<dbReference type="Gene3D" id="2.170.130.30">
    <property type="match status" value="1"/>
</dbReference>
<proteinExistence type="predicted"/>
<evidence type="ECO:0000313" key="3">
    <source>
        <dbReference type="EMBL" id="URN94227.1"/>
    </source>
</evidence>
<dbReference type="InterPro" id="IPR027954">
    <property type="entry name" value="Transcobalamin-like_C"/>
</dbReference>
<accession>A0A9J6ZDK8</accession>
<feature type="region of interest" description="Disordered" evidence="1">
    <location>
        <begin position="68"/>
        <end position="168"/>
    </location>
</feature>